<dbReference type="Pfam" id="PF11915">
    <property type="entry name" value="DUF3433"/>
    <property type="match status" value="2"/>
</dbReference>
<dbReference type="PANTHER" id="PTHR37544">
    <property type="entry name" value="SPRAY-RELATED"/>
    <property type="match status" value="1"/>
</dbReference>
<feature type="transmembrane region" description="Helical" evidence="1">
    <location>
        <begin position="737"/>
        <end position="755"/>
    </location>
</feature>
<keyword evidence="1" id="KW-0472">Membrane</keyword>
<gene>
    <name evidence="2" type="ORF">BU26DRAFT_499176</name>
</gene>
<organism evidence="2 3">
    <name type="scientific">Trematosphaeria pertusa</name>
    <dbReference type="NCBI Taxonomy" id="390896"/>
    <lineage>
        <taxon>Eukaryota</taxon>
        <taxon>Fungi</taxon>
        <taxon>Dikarya</taxon>
        <taxon>Ascomycota</taxon>
        <taxon>Pezizomycotina</taxon>
        <taxon>Dothideomycetes</taxon>
        <taxon>Pleosporomycetidae</taxon>
        <taxon>Pleosporales</taxon>
        <taxon>Massarineae</taxon>
        <taxon>Trematosphaeriaceae</taxon>
        <taxon>Trematosphaeria</taxon>
    </lineage>
</organism>
<dbReference type="GeneID" id="54579718"/>
<feature type="transmembrane region" description="Helical" evidence="1">
    <location>
        <begin position="1314"/>
        <end position="1336"/>
    </location>
</feature>
<feature type="transmembrane region" description="Helical" evidence="1">
    <location>
        <begin position="574"/>
        <end position="594"/>
    </location>
</feature>
<dbReference type="OrthoDB" id="3248909at2759"/>
<sequence>MDSSGKRGRYGPVEFEGKSFEPISHILAAGHSESKSTTTCEISPISPIFLDVKTSRGPSTSREQLISQASTDSIDATWLPYTLRAYFVWVPTTVSVVLGFVVLLLQWYSDKNHGLSPETSAIFGWKFAPTLVAVLYTQLTAMLFDDIRRTEPFARLARPSDSIPKASRTILETPREWWTTLAHGFDKQKNGGRRSWVIILAYAVNVLAFLTISPISSALLGIDEVSVPRSVEMIRLVAAKDSPMSPFAERDTYFRATGALLQNVSTSPWLSDDYAILPFWPTGSAPSPWDRQSAPMPQTWEAETTVFRNNFKCSQLDLAATGFAPTGHQSFLSVDEFLASIRLESTEGCQYNLTFKSSDIYSWYVVVSWSDIDHFASRSGFYGDVPYSGFQVTHNEKCGDEAIILSTAWLKNATGGFLSNLTVTGYACSSDHTMATIPVEAAVSSAGFTVNFDTERFLQAKQVVPETLFNHSQLLQLYTDPELFTYIPTPASFEPYLSPYDYGGVAALLATQYGFNLTEMQLDASLPEKAARIRKRFFGEILRTSLSAAGASDYESVLGTKTALESRVFVSFQAAYVLAALFFISFFMLLFVTWTSRIRKRPLNLAHDPATVLGTAAVVASNNEVLSPLEELHETFKSEITLALEDRQYATSPGRLHEICEPGQTWLLDLKLSSTAPDPQRTPFMLKLRTLLGLAAYLVILLATIVVIRTFANKSSLHQALFTYRVELEALGQLGDFAPFSIIPTVLAAAVGFWWDGLDKTFRSLQPYASMSKSPTATRSGPGLSYQSSYWLWATVKAAINRHWLLSLVTFGSLVSQALIISMSALFEQGMGVVSKPVDVQRTLELRQTPYLRQVLTTYPPDFDEWVIANGVPYVGDTLQDLFTNLSTNWMYSAVIQTTMNGSDPSWSKDGWSFVPVDLSHLTNNTQLDTGAGAVYYPTINVTLTTPAIRGRLECSPVDTRNSSLWSSQGNYNDIVPGHASEFTVLAPDMWSESDHYTGFAPDGNDLACCSNQTDAVPAEDYAAPIAAGYWSGNFMQEPMIYSIAGTNGNFTAKWAYGKGGAIGLSHMPLVFSQTPQLQALNCMPIIETSDAEVTIDKQSGSILGYCILKDAVPDDAAWSDVFVVRNLTDPEGPRYEYRVAVADAAWQNLTASYGVLFLNSLLRASRLGSLSQTIIWPSRSTVEDLEENAFNIRNNETGLNLDFMSYASYVQVGRDASALLDRDALLQHTQKVFTTFFQHYVSQSVSLETGGWAYQPIGASLKDVGSPVNGTIQEYAPGGKPVVRISDLPPRNTQRTTQASSSTRTKVLHMDTVSFWVSICLLAWLTVTTAIVAALQRWYFGDLRRNVNSLADVLVLIAGSEKLLKMVRERGIEELMNDDKMKTKLGWFRSRDGAMRWGIEIVEDEEIEMKHMSSP</sequence>
<dbReference type="EMBL" id="ML987189">
    <property type="protein sequence ID" value="KAF2256524.1"/>
    <property type="molecule type" value="Genomic_DNA"/>
</dbReference>
<accession>A0A6A6J176</accession>
<feature type="transmembrane region" description="Helical" evidence="1">
    <location>
        <begin position="86"/>
        <end position="107"/>
    </location>
</feature>
<proteinExistence type="predicted"/>
<keyword evidence="1" id="KW-1133">Transmembrane helix</keyword>
<protein>
    <submittedName>
        <fullName evidence="2">Uncharacterized protein</fullName>
    </submittedName>
</protein>
<name>A0A6A6J176_9PLEO</name>
<feature type="transmembrane region" description="Helical" evidence="1">
    <location>
        <begin position="196"/>
        <end position="222"/>
    </location>
</feature>
<feature type="transmembrane region" description="Helical" evidence="1">
    <location>
        <begin position="804"/>
        <end position="827"/>
    </location>
</feature>
<feature type="transmembrane region" description="Helical" evidence="1">
    <location>
        <begin position="691"/>
        <end position="712"/>
    </location>
</feature>
<evidence type="ECO:0000256" key="1">
    <source>
        <dbReference type="SAM" id="Phobius"/>
    </source>
</evidence>
<reference evidence="2" key="1">
    <citation type="journal article" date="2020" name="Stud. Mycol.">
        <title>101 Dothideomycetes genomes: a test case for predicting lifestyles and emergence of pathogens.</title>
        <authorList>
            <person name="Haridas S."/>
            <person name="Albert R."/>
            <person name="Binder M."/>
            <person name="Bloem J."/>
            <person name="Labutti K."/>
            <person name="Salamov A."/>
            <person name="Andreopoulos B."/>
            <person name="Baker S."/>
            <person name="Barry K."/>
            <person name="Bills G."/>
            <person name="Bluhm B."/>
            <person name="Cannon C."/>
            <person name="Castanera R."/>
            <person name="Culley D."/>
            <person name="Daum C."/>
            <person name="Ezra D."/>
            <person name="Gonzalez J."/>
            <person name="Henrissat B."/>
            <person name="Kuo A."/>
            <person name="Liang C."/>
            <person name="Lipzen A."/>
            <person name="Lutzoni F."/>
            <person name="Magnuson J."/>
            <person name="Mondo S."/>
            <person name="Nolan M."/>
            <person name="Ohm R."/>
            <person name="Pangilinan J."/>
            <person name="Park H.-J."/>
            <person name="Ramirez L."/>
            <person name="Alfaro M."/>
            <person name="Sun H."/>
            <person name="Tritt A."/>
            <person name="Yoshinaga Y."/>
            <person name="Zwiers L.-H."/>
            <person name="Turgeon B."/>
            <person name="Goodwin S."/>
            <person name="Spatafora J."/>
            <person name="Crous P."/>
            <person name="Grigoriev I."/>
        </authorList>
    </citation>
    <scope>NUCLEOTIDE SEQUENCE</scope>
    <source>
        <strain evidence="2">CBS 122368</strain>
    </source>
</reference>
<dbReference type="Proteomes" id="UP000800094">
    <property type="component" value="Unassembled WGS sequence"/>
</dbReference>
<dbReference type="PANTHER" id="PTHR37544:SF3">
    <property type="entry name" value="SPRAY"/>
    <property type="match status" value="1"/>
</dbReference>
<dbReference type="InterPro" id="IPR021840">
    <property type="entry name" value="DUF3433"/>
</dbReference>
<evidence type="ECO:0000313" key="3">
    <source>
        <dbReference type="Proteomes" id="UP000800094"/>
    </source>
</evidence>
<keyword evidence="3" id="KW-1185">Reference proteome</keyword>
<dbReference type="RefSeq" id="XP_033691528.1">
    <property type="nucleotide sequence ID" value="XM_033826388.1"/>
</dbReference>
<feature type="transmembrane region" description="Helical" evidence="1">
    <location>
        <begin position="127"/>
        <end position="144"/>
    </location>
</feature>
<evidence type="ECO:0000313" key="2">
    <source>
        <dbReference type="EMBL" id="KAF2256524.1"/>
    </source>
</evidence>
<keyword evidence="1" id="KW-0812">Transmembrane</keyword>